<reference evidence="1" key="1">
    <citation type="submission" date="2020-04" db="EMBL/GenBank/DDBJ databases">
        <title>Hybrid Assembly of Korean Phytophthora infestans isolates.</title>
        <authorList>
            <person name="Prokchorchik M."/>
            <person name="Lee Y."/>
            <person name="Seo J."/>
            <person name="Cho J.-H."/>
            <person name="Park Y.-E."/>
            <person name="Jang D.-C."/>
            <person name="Im J.-S."/>
            <person name="Choi J.-G."/>
            <person name="Park H.-J."/>
            <person name="Lee G.-B."/>
            <person name="Lee Y.-G."/>
            <person name="Hong S.-Y."/>
            <person name="Cho K."/>
            <person name="Sohn K.H."/>
        </authorList>
    </citation>
    <scope>NUCLEOTIDE SEQUENCE</scope>
    <source>
        <strain evidence="1">KR_1_A1</strain>
        <strain evidence="2">KR_2_A2</strain>
    </source>
</reference>
<dbReference type="EMBL" id="WSZM01000434">
    <property type="protein sequence ID" value="KAF4033229.1"/>
    <property type="molecule type" value="Genomic_DNA"/>
</dbReference>
<evidence type="ECO:0000313" key="1">
    <source>
        <dbReference type="EMBL" id="KAF4033229.1"/>
    </source>
</evidence>
<dbReference type="Proteomes" id="UP000704712">
    <property type="component" value="Unassembled WGS sequence"/>
</dbReference>
<evidence type="ECO:0000313" key="3">
    <source>
        <dbReference type="Proteomes" id="UP000602510"/>
    </source>
</evidence>
<sequence>MLTELEPLAVHENEFQLGNFSVKQGSDQPVVKSPDLHEFWKGFVEFPLHYFVRMEEMVFWKVI</sequence>
<dbReference type="AlphaFoldDB" id="A0A833VXV8"/>
<name>A0A833VXV8_PHYIN</name>
<keyword evidence="3" id="KW-1185">Reference proteome</keyword>
<proteinExistence type="predicted"/>
<dbReference type="EMBL" id="JAACNO010003072">
    <property type="protein sequence ID" value="KAF4128748.1"/>
    <property type="molecule type" value="Genomic_DNA"/>
</dbReference>
<protein>
    <submittedName>
        <fullName evidence="1">Uncharacterized protein</fullName>
    </submittedName>
</protein>
<comment type="caution">
    <text evidence="1">The sequence shown here is derived from an EMBL/GenBank/DDBJ whole genome shotgun (WGS) entry which is preliminary data.</text>
</comment>
<organism evidence="1 3">
    <name type="scientific">Phytophthora infestans</name>
    <name type="common">Potato late blight agent</name>
    <name type="synonym">Botrytis infestans</name>
    <dbReference type="NCBI Taxonomy" id="4787"/>
    <lineage>
        <taxon>Eukaryota</taxon>
        <taxon>Sar</taxon>
        <taxon>Stramenopiles</taxon>
        <taxon>Oomycota</taxon>
        <taxon>Peronosporomycetes</taxon>
        <taxon>Peronosporales</taxon>
        <taxon>Peronosporaceae</taxon>
        <taxon>Phytophthora</taxon>
    </lineage>
</organism>
<evidence type="ECO:0000313" key="2">
    <source>
        <dbReference type="EMBL" id="KAF4128748.1"/>
    </source>
</evidence>
<gene>
    <name evidence="1" type="ORF">GN244_ATG14926</name>
    <name evidence="2" type="ORF">GN958_ATG22054</name>
</gene>
<dbReference type="Proteomes" id="UP000602510">
    <property type="component" value="Unassembled WGS sequence"/>
</dbReference>
<accession>A0A833VXV8</accession>